<comment type="caution">
    <text evidence="2">The sequence shown here is derived from an EMBL/GenBank/DDBJ whole genome shotgun (WGS) entry which is preliminary data.</text>
</comment>
<dbReference type="Pfam" id="PF00149">
    <property type="entry name" value="Metallophos"/>
    <property type="match status" value="1"/>
</dbReference>
<accession>J9FQ10</accession>
<name>J9FQ10_9ZZZZ</name>
<dbReference type="GO" id="GO:0016787">
    <property type="term" value="F:hydrolase activity"/>
    <property type="evidence" value="ECO:0007669"/>
    <property type="project" value="InterPro"/>
</dbReference>
<gene>
    <name evidence="2" type="ORF">EVA_22413</name>
</gene>
<dbReference type="InterPro" id="IPR004843">
    <property type="entry name" value="Calcineurin-like_PHP"/>
</dbReference>
<dbReference type="EMBL" id="AMCI01009444">
    <property type="protein sequence ID" value="EJW89479.1"/>
    <property type="molecule type" value="Genomic_DNA"/>
</dbReference>
<dbReference type="AlphaFoldDB" id="J9FQ10"/>
<organism evidence="2">
    <name type="scientific">gut metagenome</name>
    <dbReference type="NCBI Taxonomy" id="749906"/>
    <lineage>
        <taxon>unclassified sequences</taxon>
        <taxon>metagenomes</taxon>
        <taxon>organismal metagenomes</taxon>
    </lineage>
</organism>
<protein>
    <recommendedName>
        <fullName evidence="1">Calcineurin-like phosphoesterase domain-containing protein</fullName>
    </recommendedName>
</protein>
<sequence length="311" mass="35082">MKIRFLQWTDSHGYAVGSNYTNSCIGGIPDLDFAIHTGDVCHSSFSDDSSYAQLPNSLFVVGNHDAVNSSGIGSLPGGYDDWADQPSPSNLYTKFFQPNVAKWGVVMNEGETWWKKRFPEKNLCVVGLDSTTRGQQLVKQRAFLDKVLKECLDNNDKVIFASHFAEYGIMPVPCCFTYLHHYMHGGQWSDYSGWYPFINECMETVANYVNNTGLKVIAWVCGHEHADAFFTHRPFPVIVCGSTIIDRWNNLSRSNENALTSRACMNLYEYDDELDTLRIYRLGADNATGGARRKMLVYDVGQRRIVSACSR</sequence>
<dbReference type="InterPro" id="IPR029052">
    <property type="entry name" value="Metallo-depent_PP-like"/>
</dbReference>
<evidence type="ECO:0000313" key="2">
    <source>
        <dbReference type="EMBL" id="EJW89479.1"/>
    </source>
</evidence>
<reference evidence="2" key="1">
    <citation type="journal article" date="2012" name="PLoS ONE">
        <title>Gene sets for utilization of primary and secondary nutrition supplies in the distal gut of endangered iberian lynx.</title>
        <authorList>
            <person name="Alcaide M."/>
            <person name="Messina E."/>
            <person name="Richter M."/>
            <person name="Bargiela R."/>
            <person name="Peplies J."/>
            <person name="Huws S.A."/>
            <person name="Newbold C.J."/>
            <person name="Golyshin P.N."/>
            <person name="Simon M.A."/>
            <person name="Lopez G."/>
            <person name="Yakimov M.M."/>
            <person name="Ferrer M."/>
        </authorList>
    </citation>
    <scope>NUCLEOTIDE SEQUENCE</scope>
</reference>
<proteinExistence type="predicted"/>
<dbReference type="Gene3D" id="3.60.21.10">
    <property type="match status" value="1"/>
</dbReference>
<dbReference type="SUPFAM" id="SSF56300">
    <property type="entry name" value="Metallo-dependent phosphatases"/>
    <property type="match status" value="1"/>
</dbReference>
<feature type="domain" description="Calcineurin-like phosphoesterase" evidence="1">
    <location>
        <begin position="4"/>
        <end position="226"/>
    </location>
</feature>
<evidence type="ECO:0000259" key="1">
    <source>
        <dbReference type="Pfam" id="PF00149"/>
    </source>
</evidence>